<feature type="transmembrane region" description="Helical" evidence="5">
    <location>
        <begin position="335"/>
        <end position="356"/>
    </location>
</feature>
<keyword evidence="3 5" id="KW-1133">Transmembrane helix</keyword>
<evidence type="ECO:0000256" key="5">
    <source>
        <dbReference type="SAM" id="Phobius"/>
    </source>
</evidence>
<dbReference type="CDD" id="cd15039">
    <property type="entry name" value="7tmB3_Methuselah-like"/>
    <property type="match status" value="1"/>
</dbReference>
<feature type="domain" description="G-protein coupled receptors family 2 profile 2" evidence="7">
    <location>
        <begin position="333"/>
        <end position="596"/>
    </location>
</feature>
<accession>A0ABP1Q9M9</accession>
<evidence type="ECO:0000256" key="6">
    <source>
        <dbReference type="SAM" id="SignalP"/>
    </source>
</evidence>
<feature type="transmembrane region" description="Helical" evidence="5">
    <location>
        <begin position="443"/>
        <end position="468"/>
    </location>
</feature>
<dbReference type="PROSITE" id="PS50261">
    <property type="entry name" value="G_PROTEIN_RECEP_F2_4"/>
    <property type="match status" value="1"/>
</dbReference>
<evidence type="ECO:0000259" key="7">
    <source>
        <dbReference type="PROSITE" id="PS50261"/>
    </source>
</evidence>
<feature type="signal peptide" evidence="6">
    <location>
        <begin position="1"/>
        <end position="26"/>
    </location>
</feature>
<evidence type="ECO:0000256" key="2">
    <source>
        <dbReference type="ARBA" id="ARBA00022692"/>
    </source>
</evidence>
<dbReference type="Proteomes" id="UP001642540">
    <property type="component" value="Unassembled WGS sequence"/>
</dbReference>
<feature type="transmembrane region" description="Helical" evidence="5">
    <location>
        <begin position="540"/>
        <end position="559"/>
    </location>
</feature>
<dbReference type="Pfam" id="PF00002">
    <property type="entry name" value="7tm_2"/>
    <property type="match status" value="1"/>
</dbReference>
<keyword evidence="6" id="KW-0732">Signal</keyword>
<evidence type="ECO:0000313" key="8">
    <source>
        <dbReference type="EMBL" id="CAL8090469.1"/>
    </source>
</evidence>
<reference evidence="8 9" key="1">
    <citation type="submission" date="2024-08" db="EMBL/GenBank/DDBJ databases">
        <authorList>
            <person name="Cucini C."/>
            <person name="Frati F."/>
        </authorList>
    </citation>
    <scope>NUCLEOTIDE SEQUENCE [LARGE SCALE GENOMIC DNA]</scope>
</reference>
<dbReference type="PANTHER" id="PTHR46953">
    <property type="entry name" value="G-PROTEIN COUPLED RECEPTOR MTH-LIKE 1-RELATED"/>
    <property type="match status" value="1"/>
</dbReference>
<feature type="transmembrane region" description="Helical" evidence="5">
    <location>
        <begin position="571"/>
        <end position="594"/>
    </location>
</feature>
<keyword evidence="2 5" id="KW-0812">Transmembrane</keyword>
<feature type="transmembrane region" description="Helical" evidence="5">
    <location>
        <begin position="368"/>
        <end position="389"/>
    </location>
</feature>
<keyword evidence="4 5" id="KW-0472">Membrane</keyword>
<dbReference type="InterPro" id="IPR000832">
    <property type="entry name" value="GPCR_2_secretin-like"/>
</dbReference>
<dbReference type="InterPro" id="IPR052808">
    <property type="entry name" value="GPCR_Mth-like"/>
</dbReference>
<feature type="transmembrane region" description="Helical" evidence="5">
    <location>
        <begin position="495"/>
        <end position="519"/>
    </location>
</feature>
<proteinExistence type="predicted"/>
<dbReference type="PANTHER" id="PTHR46953:SF1">
    <property type="entry name" value="G-PROTEIN COUPLED RECEPTOR MTH-LIKE 1-RELATED"/>
    <property type="match status" value="1"/>
</dbReference>
<organism evidence="8 9">
    <name type="scientific">Orchesella dallaii</name>
    <dbReference type="NCBI Taxonomy" id="48710"/>
    <lineage>
        <taxon>Eukaryota</taxon>
        <taxon>Metazoa</taxon>
        <taxon>Ecdysozoa</taxon>
        <taxon>Arthropoda</taxon>
        <taxon>Hexapoda</taxon>
        <taxon>Collembola</taxon>
        <taxon>Entomobryomorpha</taxon>
        <taxon>Entomobryoidea</taxon>
        <taxon>Orchesellidae</taxon>
        <taxon>Orchesellinae</taxon>
        <taxon>Orchesella</taxon>
    </lineage>
</organism>
<dbReference type="EMBL" id="CAXLJM020000024">
    <property type="protein sequence ID" value="CAL8090469.1"/>
    <property type="molecule type" value="Genomic_DNA"/>
</dbReference>
<dbReference type="Gene3D" id="1.20.1070.10">
    <property type="entry name" value="Rhodopsin 7-helix transmembrane proteins"/>
    <property type="match status" value="1"/>
</dbReference>
<gene>
    <name evidence="8" type="ORF">ODALV1_LOCUS7653</name>
</gene>
<protein>
    <recommendedName>
        <fullName evidence="7">G-protein coupled receptors family 2 profile 2 domain-containing protein</fullName>
    </recommendedName>
</protein>
<feature type="chain" id="PRO_5047162345" description="G-protein coupled receptors family 2 profile 2 domain-containing protein" evidence="6">
    <location>
        <begin position="27"/>
        <end position="670"/>
    </location>
</feature>
<evidence type="ECO:0000256" key="4">
    <source>
        <dbReference type="ARBA" id="ARBA00023136"/>
    </source>
</evidence>
<evidence type="ECO:0000256" key="1">
    <source>
        <dbReference type="ARBA" id="ARBA00004141"/>
    </source>
</evidence>
<sequence length="670" mass="76093">MGEVLLLRLFTSSLILLGAFVNSVKSDVPAVLIHDTNTNNSYDDQNSTIHSMENVTEPWFDEEVSLTLKKCSTSKLNIGDGDSIRLPTFLLFTSLEFYYIFGNHSLENTTFACPNGDHFETTTTSFTEFIKIENKVNNLVARKSIVILSNGHLSVGNSSDNSITFYSPDEYCLEAISGQNENTVAKLKVCLPSKSRQVLNKCCAVGAILDDVSMFCIAMRDFKWDPRYINHTSLELLPIQNWNPVYRSPKLDCGAHREDWVEDGCHTEFYPVTNGKLAFIGRYRYEWEYMTFASNSTHCFDAVYMEDGSIKNILILCEGNETPSDNEERNDLSRIYMVCMYIGSFFHLLTTIFYLITWPKHNIHGKTLCSCTLALFFMTLLMGTAHLLGILGNTNTKGFCFFNGVAAQYFFISSFTWLVVVNVDLWRTFRSIRPHGGKGLRRFILYSLGGWGFPFLVTGISLTLNSIYTCRTSRVPTPDYGENICFVAPWAQGYYIYYILSILIAIAFLFGILTLVGLYSFKKGTNNLRSNKRDEDKQTVLLFLKLSVVMGLSWIFEVISWVDTNESSGYYAVWMIFDVYNALSAILIFIIFVCKRTNLNLLEQTHPIFKVCTSAINEFTSKFIGENSSVMTINTGVEGPRKLSTRRKSFDTVTYTKNKNDEEQINGGFE</sequence>
<comment type="subcellular location">
    <subcellularLocation>
        <location evidence="1">Membrane</location>
        <topology evidence="1">Multi-pass membrane protein</topology>
    </subcellularLocation>
</comment>
<keyword evidence="9" id="KW-1185">Reference proteome</keyword>
<dbReference type="InterPro" id="IPR017981">
    <property type="entry name" value="GPCR_2-like_7TM"/>
</dbReference>
<comment type="caution">
    <text evidence="8">The sequence shown here is derived from an EMBL/GenBank/DDBJ whole genome shotgun (WGS) entry which is preliminary data.</text>
</comment>
<evidence type="ECO:0000256" key="3">
    <source>
        <dbReference type="ARBA" id="ARBA00022989"/>
    </source>
</evidence>
<evidence type="ECO:0000313" key="9">
    <source>
        <dbReference type="Proteomes" id="UP001642540"/>
    </source>
</evidence>
<name>A0ABP1Q9M9_9HEXA</name>
<feature type="transmembrane region" description="Helical" evidence="5">
    <location>
        <begin position="401"/>
        <end position="423"/>
    </location>
</feature>